<comment type="subcellular location">
    <subcellularLocation>
        <location evidence="1">Virion</location>
    </subcellularLocation>
</comment>
<dbReference type="GO" id="GO:0044423">
    <property type="term" value="C:virion component"/>
    <property type="evidence" value="ECO:0007669"/>
    <property type="project" value="UniProtKB-KW"/>
</dbReference>
<evidence type="ECO:0000313" key="5">
    <source>
        <dbReference type="Proteomes" id="UP000204630"/>
    </source>
</evidence>
<protein>
    <submittedName>
        <fullName evidence="4">Putative major capsid protein</fullName>
    </submittedName>
</protein>
<keyword evidence="3" id="KW-0175">Coiled coil</keyword>
<dbReference type="KEGG" id="vg:26797798"/>
<dbReference type="InterPro" id="IPR009559">
    <property type="entry name" value="Lactococcus_phage_c2_MCP"/>
</dbReference>
<dbReference type="EMBL" id="KT339177">
    <property type="protein sequence ID" value="ALA06986.1"/>
    <property type="molecule type" value="Genomic_DNA"/>
</dbReference>
<keyword evidence="5" id="KW-1185">Reference proteome</keyword>
<dbReference type="NCBIfam" id="TIGR01554">
    <property type="entry name" value="major_cap_HK97"/>
    <property type="match status" value="1"/>
</dbReference>
<sequence length="523" mass="57649">MGTSNNGGLKGRLVSFNNVDKHGEVIKSVRGDFGQVPMYLEHKKELGAIGTMIWNKTDDGVEVSAVFNDTELAKRAKASGRTGLSVGYGVRKSDVNGNEHNDILITEGSLVRNPANDNAFVTFMKSEEKEEEEEEDMALITETELEAKKLELKEREIEIKEKSAKAQADVFGKLGDSIDKMVEQLEKEKSGEIEINDVEDYAKSVTAINDFANVLFDIQSPKEFKTRWVEKSEEVQREKGIENPESIIPAGLLARFTDAFERAGGLLRHCDISPLTDLQVGFDALASTGSYHVMGEEKTGKIKPVLRTLNPEFFYSFIDVPRKVVLMNKAHNANALLDYVMNRLPQQLALGIEQKIVAGAQDEAMKGITTDPWTAKGEAVDYIEATKTALKGVLRSNGVVLVMSPATLAELKFSRDKNGQLNFPATSTVEQIAQGLSVNEIVVVDNVIMGEKESEDKLAFADDLIIALSEKGVQVNMQSGFDSFNDFDIKYNNEQFLTEILIASSLIGRRRAKAVTVKPATEA</sequence>
<evidence type="ECO:0000256" key="1">
    <source>
        <dbReference type="ARBA" id="ARBA00004328"/>
    </source>
</evidence>
<dbReference type="OrthoDB" id="2003at10239"/>
<proteinExistence type="predicted"/>
<feature type="coiled-coil region" evidence="3">
    <location>
        <begin position="140"/>
        <end position="167"/>
    </location>
</feature>
<evidence type="ECO:0000313" key="4">
    <source>
        <dbReference type="EMBL" id="ALA06986.1"/>
    </source>
</evidence>
<dbReference type="InterPro" id="IPR024455">
    <property type="entry name" value="Phage_capsid"/>
</dbReference>
<name>A0A0N9BAU1_9CAUD</name>
<dbReference type="Gene3D" id="3.30.2400.10">
    <property type="entry name" value="Major capsid protein gp5"/>
    <property type="match status" value="1"/>
</dbReference>
<organism evidence="4 5">
    <name type="scientific">Lactococcus phage GE1</name>
    <dbReference type="NCBI Taxonomy" id="1698369"/>
    <lineage>
        <taxon>Viruses</taxon>
        <taxon>Duplodnaviria</taxon>
        <taxon>Heunggongvirae</taxon>
        <taxon>Uroviricota</taxon>
        <taxon>Caudoviricetes</taxon>
        <taxon>Chertseyvirus</taxon>
        <taxon>Chertseyvirus GE1</taxon>
    </lineage>
</organism>
<dbReference type="SUPFAM" id="SSF56563">
    <property type="entry name" value="Major capsid protein gp5"/>
    <property type="match status" value="1"/>
</dbReference>
<keyword evidence="2" id="KW-0946">Virion</keyword>
<dbReference type="Pfam" id="PF06673">
    <property type="entry name" value="L_lactis_ph-MCP"/>
    <property type="match status" value="1"/>
</dbReference>
<reference evidence="4 5" key="1">
    <citation type="journal article" date="2015" name="Appl. Environ. Microbiol.">
        <title>A virulent phage infecting Lactococcus garvieae, with homology to Lactococcus lactis phages.</title>
        <authorList>
            <person name="Eraclio G."/>
            <person name="Tremblay D.M."/>
            <person name="Lacelle-Cote A."/>
            <person name="Labrie S.J."/>
            <person name="Fortina M.G."/>
            <person name="Moineau S."/>
        </authorList>
    </citation>
    <scope>NUCLEOTIDE SEQUENCE [LARGE SCALE GENOMIC DNA]</scope>
</reference>
<dbReference type="Proteomes" id="UP000204630">
    <property type="component" value="Segment"/>
</dbReference>
<dbReference type="Gene3D" id="3.30.2320.10">
    <property type="entry name" value="hypothetical protein PF0899 domain"/>
    <property type="match status" value="1"/>
</dbReference>
<dbReference type="RefSeq" id="YP_009226660.1">
    <property type="nucleotide sequence ID" value="NC_029118.1"/>
</dbReference>
<accession>A0A0N9BAU1</accession>
<evidence type="ECO:0000256" key="2">
    <source>
        <dbReference type="ARBA" id="ARBA00022844"/>
    </source>
</evidence>
<evidence type="ECO:0000256" key="3">
    <source>
        <dbReference type="SAM" id="Coils"/>
    </source>
</evidence>
<dbReference type="GeneID" id="26797798"/>